<name>A0A0V0RA05_PSEPJ</name>
<dbReference type="EMBL" id="LDAU01000003">
    <property type="protein sequence ID" value="KRX11200.1"/>
    <property type="molecule type" value="Genomic_DNA"/>
</dbReference>
<feature type="compositionally biased region" description="Low complexity" evidence="2">
    <location>
        <begin position="1195"/>
        <end position="1206"/>
    </location>
</feature>
<keyword evidence="4" id="KW-1185">Reference proteome</keyword>
<reference evidence="3 4" key="1">
    <citation type="journal article" date="2015" name="Sci. Rep.">
        <title>Genome of the facultative scuticociliatosis pathogen Pseudocohnilembus persalinus provides insight into its virulence through horizontal gene transfer.</title>
        <authorList>
            <person name="Xiong J."/>
            <person name="Wang G."/>
            <person name="Cheng J."/>
            <person name="Tian M."/>
            <person name="Pan X."/>
            <person name="Warren A."/>
            <person name="Jiang C."/>
            <person name="Yuan D."/>
            <person name="Miao W."/>
        </authorList>
    </citation>
    <scope>NUCLEOTIDE SEQUENCE [LARGE SCALE GENOMIC DNA]</scope>
    <source>
        <strain evidence="3">36N120E</strain>
    </source>
</reference>
<evidence type="ECO:0000313" key="4">
    <source>
        <dbReference type="Proteomes" id="UP000054937"/>
    </source>
</evidence>
<feature type="coiled-coil region" evidence="1">
    <location>
        <begin position="130"/>
        <end position="194"/>
    </location>
</feature>
<gene>
    <name evidence="3" type="ORF">PPERSA_07725</name>
</gene>
<evidence type="ECO:0000256" key="2">
    <source>
        <dbReference type="SAM" id="MobiDB-lite"/>
    </source>
</evidence>
<organism evidence="3 4">
    <name type="scientific">Pseudocohnilembus persalinus</name>
    <name type="common">Ciliate</name>
    <dbReference type="NCBI Taxonomy" id="266149"/>
    <lineage>
        <taxon>Eukaryota</taxon>
        <taxon>Sar</taxon>
        <taxon>Alveolata</taxon>
        <taxon>Ciliophora</taxon>
        <taxon>Intramacronucleata</taxon>
        <taxon>Oligohymenophorea</taxon>
        <taxon>Scuticociliatia</taxon>
        <taxon>Philasterida</taxon>
        <taxon>Pseudocohnilembidae</taxon>
        <taxon>Pseudocohnilembus</taxon>
    </lineage>
</organism>
<dbReference type="OMA" id="NHPLNSQ"/>
<feature type="compositionally biased region" description="Low complexity" evidence="2">
    <location>
        <begin position="1139"/>
        <end position="1159"/>
    </location>
</feature>
<feature type="coiled-coil region" evidence="1">
    <location>
        <begin position="405"/>
        <end position="447"/>
    </location>
</feature>
<evidence type="ECO:0000256" key="1">
    <source>
        <dbReference type="SAM" id="Coils"/>
    </source>
</evidence>
<dbReference type="InParanoid" id="A0A0V0RA05"/>
<sequence length="1336" mass="158966">MESFQQKIQYNSFEQESIKNNQESSYLKQQKISSNINDYQQFFEVSTPNGLKKQINKQQLEKLAENQEIVKTQNFKEQNKFNQSENGKSILVSSYIKHNKSNSVKEYKEDKLKSFTEKSQLCQKIIAQKIQEIQQQCEQIQDHYGQQIEKILLYFDSLEQFLQLQKNRLLEKMNEIQQSQVQDLEKKIQCFEINQQKIQTFNQEIEENSTSIINEMEKEPFNQVIENYFQKVNEYQNEVKDFNKFEQNQCKYVCLSKFKEQKNDDQIIKNKYLDLEEIEIEYFEKNTQIIDQLIPILKNQYEMDEKIAQNFKQFDKDNVQNIKINQNNQAQIMGENNQQLNEQLQQNQQLQKGNFNINKQQNQYQYNEVNNINLDLQDNQEQDQKIKYQEFSEKLGFSDKKQIFFQQIKEEEEDQEQEYENIVNETLQILQEQSQKQQDNHNNIDKNNQSAIININKDINKPMPFQFEQQNQNLEQLLPENNKIKNQFTLQEINKTDKSDMELSLQEIQSEEPLNESDLNYQNQNFNYERQNFYKKTVQFLKTSEFNYEDNNIQCLQEKQVQKKNYDQKMLSEPSTSDQKYNNKNEDQDYSDNLSFQQQKQKQIQFIRDSQMRILFNKKINEEIDNHSNFQDKNQQQLQQYDLKSLDDIQNNLHDNKKDSNNNKNQKDFQQENLFVNEDNNCNKNLNNKFKQFLEQTQLQNNKNLQNNQENDDEMQNFEYLQNQSKVSKSNYMEKLALFKQNKILKEESKKHLRSKNQTQTQFQYQQQNQTQINVFNNNNHGHSLSQQTSPNKFFQQIKEKKQANSQKKKLFLNELDIQICDQKGNLQNLRKNENQIKCKENDEFSQHLQKGLNKLFNQSEIYSKKEQINQNNNLTENKEKFGSMKNSVFFTINSPNNRVLQKCDKNFMYGSQLHEINNNKNSGINEYSQNLSINSNSNLLKKCTSLKNIKFNYTEKNQQKSKDISIINQGEYFQKSPNNSSNLRNQFNNKFEVLGVNKNYENQQKNNDIRGNQGLQSKNQKLQNQKISTNKNINLNSGLSSSAKNCKMLLFNNNNNIQNENKKKENENQKNQQNNENIKEDNEFKQYQLFTQQFAASRKNLHFNNQENKVMDQEDQYQSQVANQNNLNQADNKKSNNDKNMNSNNTNNNINNGSNSKIMNKNTWEQRKKQNNFRSQSSGNLKKYAQVMQNNINNINNSNKNQFKNGTSQNPGSYCMGQQQYQQQQQQSLYKQIVSIKSKRNSQQIVKSQQVNQEINNKLGDVSKKLGFSNLANQNNISINNIYNNYQGESNQNQQNIRKNNSNEKSIYINILKGIQQKSPLLKENVVQQNQRFNI</sequence>
<accession>A0A0V0RA05</accession>
<keyword evidence="1" id="KW-0175">Coiled coil</keyword>
<proteinExistence type="predicted"/>
<feature type="coiled-coil region" evidence="1">
    <location>
        <begin position="1013"/>
        <end position="1084"/>
    </location>
</feature>
<comment type="caution">
    <text evidence="3">The sequence shown here is derived from an EMBL/GenBank/DDBJ whole genome shotgun (WGS) entry which is preliminary data.</text>
</comment>
<feature type="region of interest" description="Disordered" evidence="2">
    <location>
        <begin position="1127"/>
        <end position="1159"/>
    </location>
</feature>
<feature type="region of interest" description="Disordered" evidence="2">
    <location>
        <begin position="1195"/>
        <end position="1220"/>
    </location>
</feature>
<protein>
    <submittedName>
        <fullName evidence="3">Uncharacterized protein</fullName>
    </submittedName>
</protein>
<evidence type="ECO:0000313" key="3">
    <source>
        <dbReference type="EMBL" id="KRX11200.1"/>
    </source>
</evidence>
<feature type="region of interest" description="Disordered" evidence="2">
    <location>
        <begin position="564"/>
        <end position="595"/>
    </location>
</feature>
<dbReference type="Proteomes" id="UP000054937">
    <property type="component" value="Unassembled WGS sequence"/>
</dbReference>